<protein>
    <submittedName>
        <fullName evidence="1">Uncharacterized protein</fullName>
    </submittedName>
</protein>
<sequence>CNISVLMAARLILPTSNRYLIPAILSTSPVTARFQLHPLIFNSTENLHFNSLVRQ</sequence>
<name>A0AAD7ZRA3_DIPPU</name>
<organism evidence="1 2">
    <name type="scientific">Diploptera punctata</name>
    <name type="common">Pacific beetle cockroach</name>
    <dbReference type="NCBI Taxonomy" id="6984"/>
    <lineage>
        <taxon>Eukaryota</taxon>
        <taxon>Metazoa</taxon>
        <taxon>Ecdysozoa</taxon>
        <taxon>Arthropoda</taxon>
        <taxon>Hexapoda</taxon>
        <taxon>Insecta</taxon>
        <taxon>Pterygota</taxon>
        <taxon>Neoptera</taxon>
        <taxon>Polyneoptera</taxon>
        <taxon>Dictyoptera</taxon>
        <taxon>Blattodea</taxon>
        <taxon>Blaberoidea</taxon>
        <taxon>Blaberidae</taxon>
        <taxon>Diplopterinae</taxon>
        <taxon>Diploptera</taxon>
    </lineage>
</organism>
<dbReference type="EMBL" id="JASPKZ010007297">
    <property type="protein sequence ID" value="KAJ9585121.1"/>
    <property type="molecule type" value="Genomic_DNA"/>
</dbReference>
<dbReference type="AlphaFoldDB" id="A0AAD7ZRA3"/>
<evidence type="ECO:0000313" key="1">
    <source>
        <dbReference type="EMBL" id="KAJ9585121.1"/>
    </source>
</evidence>
<feature type="non-terminal residue" evidence="1">
    <location>
        <position position="1"/>
    </location>
</feature>
<accession>A0AAD7ZRA3</accession>
<evidence type="ECO:0000313" key="2">
    <source>
        <dbReference type="Proteomes" id="UP001233999"/>
    </source>
</evidence>
<dbReference type="Proteomes" id="UP001233999">
    <property type="component" value="Unassembled WGS sequence"/>
</dbReference>
<gene>
    <name evidence="1" type="ORF">L9F63_003073</name>
</gene>
<reference evidence="1" key="1">
    <citation type="journal article" date="2023" name="IScience">
        <title>Live-bearing cockroach genome reveals convergent evolutionary mechanisms linked to viviparity in insects and beyond.</title>
        <authorList>
            <person name="Fouks B."/>
            <person name="Harrison M.C."/>
            <person name="Mikhailova A.A."/>
            <person name="Marchal E."/>
            <person name="English S."/>
            <person name="Carruthers M."/>
            <person name="Jennings E.C."/>
            <person name="Chiamaka E.L."/>
            <person name="Frigard R.A."/>
            <person name="Pippel M."/>
            <person name="Attardo G.M."/>
            <person name="Benoit J.B."/>
            <person name="Bornberg-Bauer E."/>
            <person name="Tobe S.S."/>
        </authorList>
    </citation>
    <scope>NUCLEOTIDE SEQUENCE</scope>
    <source>
        <strain evidence="1">Stay&amp;Tobe</strain>
    </source>
</reference>
<feature type="non-terminal residue" evidence="1">
    <location>
        <position position="55"/>
    </location>
</feature>
<reference evidence="1" key="2">
    <citation type="submission" date="2023-05" db="EMBL/GenBank/DDBJ databases">
        <authorList>
            <person name="Fouks B."/>
        </authorList>
    </citation>
    <scope>NUCLEOTIDE SEQUENCE</scope>
    <source>
        <strain evidence="1">Stay&amp;Tobe</strain>
        <tissue evidence="1">Testes</tissue>
    </source>
</reference>
<proteinExistence type="predicted"/>
<keyword evidence="2" id="KW-1185">Reference proteome</keyword>
<comment type="caution">
    <text evidence="1">The sequence shown here is derived from an EMBL/GenBank/DDBJ whole genome shotgun (WGS) entry which is preliminary data.</text>
</comment>